<organism evidence="3 4">
    <name type="scientific">Rathayibacter oskolensis</name>
    <dbReference type="NCBI Taxonomy" id="1891671"/>
    <lineage>
        <taxon>Bacteria</taxon>
        <taxon>Bacillati</taxon>
        <taxon>Actinomycetota</taxon>
        <taxon>Actinomycetes</taxon>
        <taxon>Micrococcales</taxon>
        <taxon>Microbacteriaceae</taxon>
        <taxon>Rathayibacter</taxon>
    </lineage>
</organism>
<dbReference type="InterPro" id="IPR050256">
    <property type="entry name" value="Glycosyltransferase_2"/>
</dbReference>
<reference evidence="4" key="1">
    <citation type="submission" date="2017-04" db="EMBL/GenBank/DDBJ databases">
        <authorList>
            <person name="Varghese N."/>
            <person name="Submissions S."/>
        </authorList>
    </citation>
    <scope>NUCLEOTIDE SEQUENCE [LARGE SCALE GENOMIC DNA]</scope>
    <source>
        <strain evidence="4">VKM Ac-2121</strain>
    </source>
</reference>
<dbReference type="RefSeq" id="WP_085475313.1">
    <property type="nucleotide sequence ID" value="NZ_FXBM01000001.1"/>
</dbReference>
<evidence type="ECO:0000256" key="1">
    <source>
        <dbReference type="ARBA" id="ARBA00006739"/>
    </source>
</evidence>
<keyword evidence="3" id="KW-0808">Transferase</keyword>
<dbReference type="InterPro" id="IPR029044">
    <property type="entry name" value="Nucleotide-diphossugar_trans"/>
</dbReference>
<dbReference type="OrthoDB" id="9797391at2"/>
<evidence type="ECO:0000313" key="3">
    <source>
        <dbReference type="EMBL" id="SMH33333.1"/>
    </source>
</evidence>
<feature type="domain" description="Glycosyltransferase 2-like" evidence="2">
    <location>
        <begin position="4"/>
        <end position="135"/>
    </location>
</feature>
<gene>
    <name evidence="3" type="ORF">SAMN06295885_0847</name>
</gene>
<dbReference type="SUPFAM" id="SSF53448">
    <property type="entry name" value="Nucleotide-diphospho-sugar transferases"/>
    <property type="match status" value="1"/>
</dbReference>
<dbReference type="Pfam" id="PF00535">
    <property type="entry name" value="Glycos_transf_2"/>
    <property type="match status" value="1"/>
</dbReference>
<sequence length="241" mass="27153">MKLSILMPVYNEQATLQKAVDRVLAIRFQEGVEIEFVIVNDGSRDRTRQILDALEDPRIRVFHQSVNQGKGAAISRAVKEATGDYVIICDADEEYRPSEIPSLLQPVLDGDAQLVYGSRTFGSHTSFSYWYVIGNKGVNLVTNILFNAYVSDVETCFKLMPLALYRSLDIKEKGFGMEAEVTAKLLARGYRPYEVGISYKARTREEGKKITVKDGFEALWILLKIRVREGSRTRPPQVPAA</sequence>
<proteinExistence type="inferred from homology"/>
<keyword evidence="4" id="KW-1185">Reference proteome</keyword>
<evidence type="ECO:0000313" key="4">
    <source>
        <dbReference type="Proteomes" id="UP000193711"/>
    </source>
</evidence>
<dbReference type="Proteomes" id="UP000193711">
    <property type="component" value="Unassembled WGS sequence"/>
</dbReference>
<dbReference type="PANTHER" id="PTHR48090">
    <property type="entry name" value="UNDECAPRENYL-PHOSPHATE 4-DEOXY-4-FORMAMIDO-L-ARABINOSE TRANSFERASE-RELATED"/>
    <property type="match status" value="1"/>
</dbReference>
<dbReference type="EMBL" id="FXBM01000001">
    <property type="protein sequence ID" value="SMH33333.1"/>
    <property type="molecule type" value="Genomic_DNA"/>
</dbReference>
<dbReference type="GO" id="GO:0016740">
    <property type="term" value="F:transferase activity"/>
    <property type="evidence" value="ECO:0007669"/>
    <property type="project" value="UniProtKB-KW"/>
</dbReference>
<evidence type="ECO:0000259" key="2">
    <source>
        <dbReference type="Pfam" id="PF00535"/>
    </source>
</evidence>
<dbReference type="InterPro" id="IPR001173">
    <property type="entry name" value="Glyco_trans_2-like"/>
</dbReference>
<dbReference type="AlphaFoldDB" id="A0A1X7N759"/>
<dbReference type="PANTHER" id="PTHR48090:SF7">
    <property type="entry name" value="RFBJ PROTEIN"/>
    <property type="match status" value="1"/>
</dbReference>
<comment type="similarity">
    <text evidence="1">Belongs to the glycosyltransferase 2 family.</text>
</comment>
<name>A0A1X7N759_9MICO</name>
<dbReference type="Gene3D" id="3.90.550.10">
    <property type="entry name" value="Spore Coat Polysaccharide Biosynthesis Protein SpsA, Chain A"/>
    <property type="match status" value="1"/>
</dbReference>
<dbReference type="CDD" id="cd04179">
    <property type="entry name" value="DPM_DPG-synthase_like"/>
    <property type="match status" value="1"/>
</dbReference>
<dbReference type="STRING" id="1891671.SAMN06295885_0847"/>
<protein>
    <submittedName>
        <fullName evidence="3">Glycosyltransferase involved in cell wall bisynthesis</fullName>
    </submittedName>
</protein>
<accession>A0A1X7N759</accession>